<dbReference type="Proteomes" id="UP000019522">
    <property type="component" value="Chromosome"/>
</dbReference>
<keyword evidence="4" id="KW-0804">Transcription</keyword>
<dbReference type="SUPFAM" id="SSF46785">
    <property type="entry name" value="Winged helix' DNA-binding domain"/>
    <property type="match status" value="1"/>
</dbReference>
<dbReference type="SUPFAM" id="SSF53850">
    <property type="entry name" value="Periplasmic binding protein-like II"/>
    <property type="match status" value="1"/>
</dbReference>
<evidence type="ECO:0000313" key="6">
    <source>
        <dbReference type="EMBL" id="AHL74350.1"/>
    </source>
</evidence>
<evidence type="ECO:0000259" key="5">
    <source>
        <dbReference type="PROSITE" id="PS50931"/>
    </source>
</evidence>
<dbReference type="PANTHER" id="PTHR30118:SF15">
    <property type="entry name" value="TRANSCRIPTIONAL REGULATORY PROTEIN"/>
    <property type="match status" value="1"/>
</dbReference>
<dbReference type="GO" id="GO:0003677">
    <property type="term" value="F:DNA binding"/>
    <property type="evidence" value="ECO:0007669"/>
    <property type="project" value="UniProtKB-KW"/>
</dbReference>
<dbReference type="InterPro" id="IPR036388">
    <property type="entry name" value="WH-like_DNA-bd_sf"/>
</dbReference>
<keyword evidence="3" id="KW-0238">DNA-binding</keyword>
<dbReference type="RefSeq" id="WP_025240527.1">
    <property type="nucleotide sequence ID" value="NZ_CP007441.1"/>
</dbReference>
<dbReference type="PRINTS" id="PR00039">
    <property type="entry name" value="HTHLYSR"/>
</dbReference>
<evidence type="ECO:0000256" key="4">
    <source>
        <dbReference type="ARBA" id="ARBA00023163"/>
    </source>
</evidence>
<dbReference type="InterPro" id="IPR000847">
    <property type="entry name" value="LysR_HTH_N"/>
</dbReference>
<protein>
    <submittedName>
        <fullName evidence="6">LysR family transcriptional regulator</fullName>
    </submittedName>
</protein>
<dbReference type="InterPro" id="IPR036390">
    <property type="entry name" value="WH_DNA-bd_sf"/>
</dbReference>
<gene>
    <name evidence="6" type="ORF">CH92_04310</name>
</gene>
<dbReference type="Pfam" id="PF00126">
    <property type="entry name" value="HTH_1"/>
    <property type="match status" value="1"/>
</dbReference>
<feature type="domain" description="HTH lysR-type" evidence="5">
    <location>
        <begin position="6"/>
        <end position="63"/>
    </location>
</feature>
<accession>W8QUT4</accession>
<dbReference type="AlphaFoldDB" id="W8QUT4"/>
<dbReference type="KEGG" id="pstt:CH92_04310"/>
<dbReference type="CDD" id="cd08459">
    <property type="entry name" value="PBP2_DntR_NahR_LinR_like"/>
    <property type="match status" value="1"/>
</dbReference>
<keyword evidence="2" id="KW-0805">Transcription regulation</keyword>
<dbReference type="PANTHER" id="PTHR30118">
    <property type="entry name" value="HTH-TYPE TRANSCRIPTIONAL REGULATOR LEUO-RELATED"/>
    <property type="match status" value="1"/>
</dbReference>
<evidence type="ECO:0000256" key="2">
    <source>
        <dbReference type="ARBA" id="ARBA00023015"/>
    </source>
</evidence>
<evidence type="ECO:0000256" key="3">
    <source>
        <dbReference type="ARBA" id="ARBA00023125"/>
    </source>
</evidence>
<reference evidence="7" key="1">
    <citation type="journal article" date="2014" name="Genome Announc.">
        <title>Complete Genome Sequence of the Highly Transformable Pseudomonas stutzeri Strain 28a24.</title>
        <authorList>
            <person name="Smith B.A."/>
            <person name="Dougherty K.M."/>
            <person name="Baltrus D.A."/>
        </authorList>
    </citation>
    <scope>NUCLEOTIDE SEQUENCE [LARGE SCALE GENOMIC DNA]</scope>
    <source>
        <strain evidence="7">28a24</strain>
    </source>
</reference>
<comment type="similarity">
    <text evidence="1">Belongs to the LysR transcriptional regulatory family.</text>
</comment>
<dbReference type="GO" id="GO:0003700">
    <property type="term" value="F:DNA-binding transcription factor activity"/>
    <property type="evidence" value="ECO:0007669"/>
    <property type="project" value="InterPro"/>
</dbReference>
<dbReference type="InterPro" id="IPR050389">
    <property type="entry name" value="LysR-type_TF"/>
</dbReference>
<evidence type="ECO:0000313" key="7">
    <source>
        <dbReference type="Proteomes" id="UP000019522"/>
    </source>
</evidence>
<sequence length="303" mass="33819">MNLRNVDLNLLLVFHAMIEQRSVTRAAESIGLSQPATSAALNRLRSLLGDPLFVKAGAEMHPTPRATELIQPVRLVMETIKGEILPSAAFDPSTTDRQFHVLTPDIGEINFLPKLLIHFAAHAPNARVKTVSMPKHAAADALESGAVDLALGYFPDLQKAGFFQQRLFCNEYVCIVRRDHPDIGQTLTLEQFLSAKHAVVHPEGREHLFEKFLLAEGVKRAVHLEVSHFMSLLPIISTSDLIATVPHDLAEACIRYGNGNIRMLPSPIKAPIIELQQLWHRRYHRDAAHAWLRKSVHSLFSAE</sequence>
<dbReference type="OrthoDB" id="8557381at2"/>
<dbReference type="InterPro" id="IPR005119">
    <property type="entry name" value="LysR_subst-bd"/>
</dbReference>
<dbReference type="EMBL" id="CP007441">
    <property type="protein sequence ID" value="AHL74350.1"/>
    <property type="molecule type" value="Genomic_DNA"/>
</dbReference>
<reference evidence="6 7" key="2">
    <citation type="submission" date="2014-03" db="EMBL/GenBank/DDBJ databases">
        <authorList>
            <person name="Baltrus D."/>
            <person name="Dougherty K."/>
        </authorList>
    </citation>
    <scope>NUCLEOTIDE SEQUENCE</scope>
    <source>
        <strain evidence="6 7">28a24</strain>
    </source>
</reference>
<proteinExistence type="inferred from homology"/>
<dbReference type="PATRIC" id="fig|316.77.peg.853"/>
<dbReference type="Gene3D" id="3.40.190.10">
    <property type="entry name" value="Periplasmic binding protein-like II"/>
    <property type="match status" value="2"/>
</dbReference>
<evidence type="ECO:0000256" key="1">
    <source>
        <dbReference type="ARBA" id="ARBA00009437"/>
    </source>
</evidence>
<dbReference type="PROSITE" id="PS50931">
    <property type="entry name" value="HTH_LYSR"/>
    <property type="match status" value="1"/>
</dbReference>
<organism evidence="6 7">
    <name type="scientific">Stutzerimonas stutzeri</name>
    <name type="common">Pseudomonas stutzeri</name>
    <dbReference type="NCBI Taxonomy" id="316"/>
    <lineage>
        <taxon>Bacteria</taxon>
        <taxon>Pseudomonadati</taxon>
        <taxon>Pseudomonadota</taxon>
        <taxon>Gammaproteobacteria</taxon>
        <taxon>Pseudomonadales</taxon>
        <taxon>Pseudomonadaceae</taxon>
        <taxon>Stutzerimonas</taxon>
    </lineage>
</organism>
<dbReference type="Gene3D" id="1.10.10.10">
    <property type="entry name" value="Winged helix-like DNA-binding domain superfamily/Winged helix DNA-binding domain"/>
    <property type="match status" value="1"/>
</dbReference>
<dbReference type="Pfam" id="PF03466">
    <property type="entry name" value="LysR_substrate"/>
    <property type="match status" value="1"/>
</dbReference>
<name>W8QUT4_STUST</name>